<name>A0A4S4DDD1_CAMSN</name>
<dbReference type="PANTHER" id="PTHR37247">
    <property type="entry name" value="TRANSMEMBRANE PROTEIN"/>
    <property type="match status" value="1"/>
</dbReference>
<dbReference type="PANTHER" id="PTHR37247:SF1">
    <property type="entry name" value="TRANSMEMBRANE PROTEIN"/>
    <property type="match status" value="1"/>
</dbReference>
<gene>
    <name evidence="1" type="ORF">TEA_008253</name>
</gene>
<proteinExistence type="predicted"/>
<sequence length="155" mass="18246">MAYSSSSSAKTLSFFRFLKLKTDFIDLLLNCFVHPKIPFQIQKYDRSRDYNGIRLESKMIPRAKIQYFLGGGFHTRYATSPGGNHHELSSGNDFLEEPFWLTLIKEAFWALKSLFVFLLEQPSQLKYIEWPSFHSTLRFRKPDYTKLMFMPLDAL</sequence>
<keyword evidence="2" id="KW-1185">Reference proteome</keyword>
<dbReference type="AlphaFoldDB" id="A0A4S4DDD1"/>
<dbReference type="EMBL" id="SDRB02011632">
    <property type="protein sequence ID" value="THG00585.1"/>
    <property type="molecule type" value="Genomic_DNA"/>
</dbReference>
<dbReference type="STRING" id="542762.A0A4S4DDD1"/>
<protein>
    <submittedName>
        <fullName evidence="1">Uncharacterized protein</fullName>
    </submittedName>
</protein>
<evidence type="ECO:0000313" key="1">
    <source>
        <dbReference type="EMBL" id="THG00585.1"/>
    </source>
</evidence>
<dbReference type="Proteomes" id="UP000306102">
    <property type="component" value="Unassembled WGS sequence"/>
</dbReference>
<comment type="caution">
    <text evidence="1">The sequence shown here is derived from an EMBL/GenBank/DDBJ whole genome shotgun (WGS) entry which is preliminary data.</text>
</comment>
<reference evidence="1 2" key="1">
    <citation type="journal article" date="2018" name="Proc. Natl. Acad. Sci. U.S.A.">
        <title>Draft genome sequence of Camellia sinensis var. sinensis provides insights into the evolution of the tea genome and tea quality.</title>
        <authorList>
            <person name="Wei C."/>
            <person name="Yang H."/>
            <person name="Wang S."/>
            <person name="Zhao J."/>
            <person name="Liu C."/>
            <person name="Gao L."/>
            <person name="Xia E."/>
            <person name="Lu Y."/>
            <person name="Tai Y."/>
            <person name="She G."/>
            <person name="Sun J."/>
            <person name="Cao H."/>
            <person name="Tong W."/>
            <person name="Gao Q."/>
            <person name="Li Y."/>
            <person name="Deng W."/>
            <person name="Jiang X."/>
            <person name="Wang W."/>
            <person name="Chen Q."/>
            <person name="Zhang S."/>
            <person name="Li H."/>
            <person name="Wu J."/>
            <person name="Wang P."/>
            <person name="Li P."/>
            <person name="Shi C."/>
            <person name="Zheng F."/>
            <person name="Jian J."/>
            <person name="Huang B."/>
            <person name="Shan D."/>
            <person name="Shi M."/>
            <person name="Fang C."/>
            <person name="Yue Y."/>
            <person name="Li F."/>
            <person name="Li D."/>
            <person name="Wei S."/>
            <person name="Han B."/>
            <person name="Jiang C."/>
            <person name="Yin Y."/>
            <person name="Xia T."/>
            <person name="Zhang Z."/>
            <person name="Bennetzen J.L."/>
            <person name="Zhao S."/>
            <person name="Wan X."/>
        </authorList>
    </citation>
    <scope>NUCLEOTIDE SEQUENCE [LARGE SCALE GENOMIC DNA]</scope>
    <source>
        <strain evidence="2">cv. Shuchazao</strain>
        <tissue evidence="1">Leaf</tissue>
    </source>
</reference>
<evidence type="ECO:0000313" key="2">
    <source>
        <dbReference type="Proteomes" id="UP000306102"/>
    </source>
</evidence>
<accession>A0A4S4DDD1</accession>
<organism evidence="1 2">
    <name type="scientific">Camellia sinensis var. sinensis</name>
    <name type="common">China tea</name>
    <dbReference type="NCBI Taxonomy" id="542762"/>
    <lineage>
        <taxon>Eukaryota</taxon>
        <taxon>Viridiplantae</taxon>
        <taxon>Streptophyta</taxon>
        <taxon>Embryophyta</taxon>
        <taxon>Tracheophyta</taxon>
        <taxon>Spermatophyta</taxon>
        <taxon>Magnoliopsida</taxon>
        <taxon>eudicotyledons</taxon>
        <taxon>Gunneridae</taxon>
        <taxon>Pentapetalae</taxon>
        <taxon>asterids</taxon>
        <taxon>Ericales</taxon>
        <taxon>Theaceae</taxon>
        <taxon>Camellia</taxon>
    </lineage>
</organism>